<comment type="function">
    <text evidence="7">Catalyzes the transfer of the enolpyruvyl moiety of phosphoenolpyruvate (PEP) to the 5-hydroxyl of shikimate-3-phosphate (S3P) to produce enolpyruvyl shikimate-3-phosphate and inorganic phosphate.</text>
</comment>
<feature type="domain" description="Enolpyruvate transferase" evidence="9">
    <location>
        <begin position="12"/>
        <end position="415"/>
    </location>
</feature>
<feature type="region of interest" description="Disordered" evidence="8">
    <location>
        <begin position="1"/>
        <end position="21"/>
    </location>
</feature>
<dbReference type="InterPro" id="IPR023193">
    <property type="entry name" value="EPSP_synthase_CS"/>
</dbReference>
<accession>A0ABU7KKH4</accession>
<dbReference type="CDD" id="cd01556">
    <property type="entry name" value="EPSP_synthase"/>
    <property type="match status" value="1"/>
</dbReference>
<dbReference type="Pfam" id="PF00275">
    <property type="entry name" value="EPSP_synthase"/>
    <property type="match status" value="1"/>
</dbReference>
<feature type="binding site" evidence="7">
    <location>
        <position position="170"/>
    </location>
    <ligand>
        <name>phosphoenolpyruvate</name>
        <dbReference type="ChEBI" id="CHEBI:58702"/>
    </ligand>
</feature>
<organism evidence="10 11">
    <name type="scientific">Nocardiopsis tropica</name>
    <dbReference type="NCBI Taxonomy" id="109330"/>
    <lineage>
        <taxon>Bacteria</taxon>
        <taxon>Bacillati</taxon>
        <taxon>Actinomycetota</taxon>
        <taxon>Actinomycetes</taxon>
        <taxon>Streptosporangiales</taxon>
        <taxon>Nocardiopsidaceae</taxon>
        <taxon>Nocardiopsis</taxon>
    </lineage>
</organism>
<evidence type="ECO:0000256" key="5">
    <source>
        <dbReference type="ARBA" id="ARBA00023141"/>
    </source>
</evidence>
<dbReference type="Gene3D" id="3.65.10.10">
    <property type="entry name" value="Enolpyruvate transferase domain"/>
    <property type="match status" value="2"/>
</dbReference>
<evidence type="ECO:0000259" key="9">
    <source>
        <dbReference type="Pfam" id="PF00275"/>
    </source>
</evidence>
<evidence type="ECO:0000313" key="10">
    <source>
        <dbReference type="EMBL" id="MEE2049771.1"/>
    </source>
</evidence>
<feature type="binding site" evidence="7">
    <location>
        <position position="379"/>
    </location>
    <ligand>
        <name>phosphoenolpyruvate</name>
        <dbReference type="ChEBI" id="CHEBI:58702"/>
    </ligand>
</feature>
<dbReference type="Proteomes" id="UP001348641">
    <property type="component" value="Unassembled WGS sequence"/>
</dbReference>
<feature type="binding site" evidence="7">
    <location>
        <position position="170"/>
    </location>
    <ligand>
        <name>3-phosphoshikimate</name>
        <dbReference type="ChEBI" id="CHEBI:145989"/>
    </ligand>
</feature>
<dbReference type="PANTHER" id="PTHR21090:SF5">
    <property type="entry name" value="PENTAFUNCTIONAL AROM POLYPEPTIDE"/>
    <property type="match status" value="1"/>
</dbReference>
<feature type="binding site" evidence="7">
    <location>
        <position position="168"/>
    </location>
    <ligand>
        <name>3-phosphoshikimate</name>
        <dbReference type="ChEBI" id="CHEBI:145989"/>
    </ligand>
</feature>
<feature type="binding site" evidence="7">
    <location>
        <position position="30"/>
    </location>
    <ligand>
        <name>3-phosphoshikimate</name>
        <dbReference type="ChEBI" id="CHEBI:145989"/>
    </ligand>
</feature>
<evidence type="ECO:0000256" key="3">
    <source>
        <dbReference type="ARBA" id="ARBA00022605"/>
    </source>
</evidence>
<feature type="binding site" evidence="7">
    <location>
        <position position="25"/>
    </location>
    <ligand>
        <name>3-phosphoshikimate</name>
        <dbReference type="ChEBI" id="CHEBI:145989"/>
    </ligand>
</feature>
<keyword evidence="4 7" id="KW-0808">Transferase</keyword>
<keyword evidence="5 7" id="KW-0057">Aromatic amino acid biosynthesis</keyword>
<comment type="subcellular location">
    <subcellularLocation>
        <location evidence="7">Cytoplasm</location>
    </subcellularLocation>
</comment>
<dbReference type="RefSeq" id="WP_330157029.1">
    <property type="nucleotide sequence ID" value="NZ_BAAAJA010000006.1"/>
</dbReference>
<comment type="pathway">
    <text evidence="1 7">Metabolic intermediate biosynthesis; chorismate biosynthesis; chorismate from D-erythrose 4-phosphate and phosphoenolpyruvate: step 6/7.</text>
</comment>
<dbReference type="InterPro" id="IPR001986">
    <property type="entry name" value="Enolpyruvate_Tfrase_dom"/>
</dbReference>
<dbReference type="PROSITE" id="PS00885">
    <property type="entry name" value="EPSP_SYNTHASE_2"/>
    <property type="match status" value="1"/>
</dbReference>
<feature type="binding site" evidence="7">
    <location>
        <position position="337"/>
    </location>
    <ligand>
        <name>phosphoenolpyruvate</name>
        <dbReference type="ChEBI" id="CHEBI:58702"/>
    </ligand>
</feature>
<sequence length="427" mass="43730">MHEQTLSVPATGGGVKGTVRVPGDKSVSHRALVLAALAPGRSTIEGLSRGEDPTHTRGALAHFGVEFLDEADGTVTVHGGLRHEPVDVLDCGNAGTGIRLLAGVCAGFDGLSVLTGDRYLRRRPMDRVADPLRRMGARVDARAGGSLAPLVIRGGGLNGLTYHSPTASAQVKSCVLLAGLAASGPTTVVEPHPTRRHTEEMLTAAGARVQVEGTSVTVHPGPVAPMAHTVPGDPSQSAFWAVAAALAGEVELPGLYLGYGRSDYLNVLRRMGATVQVEESTGTVRVSAARLRAVQIGGEEVPGIVDEIPVLAVAAAGAQGTTVISGAHELRVKESDRVASTVAMLRAFGVETEERPDGMVVHGREEFSPAAVDSAGDHRIAMAAAVAAVARTSGLSTITGWGSVATSYPGFVEDLRTVSGAAASVGA</sequence>
<gene>
    <name evidence="7 10" type="primary">aroA</name>
    <name evidence="10" type="ORF">Q8A49_04610</name>
</gene>
<reference evidence="10 11" key="1">
    <citation type="submission" date="2023-07" db="EMBL/GenBank/DDBJ databases">
        <authorList>
            <person name="Girao M."/>
            <person name="Carvalho M.F."/>
        </authorList>
    </citation>
    <scope>NUCLEOTIDE SEQUENCE [LARGE SCALE GENOMIC DNA]</scope>
    <source>
        <strain evidence="10 11">66/93</strain>
    </source>
</reference>
<evidence type="ECO:0000256" key="6">
    <source>
        <dbReference type="ARBA" id="ARBA00044633"/>
    </source>
</evidence>
<feature type="binding site" evidence="7">
    <location>
        <position position="26"/>
    </location>
    <ligand>
        <name>3-phosphoshikimate</name>
        <dbReference type="ChEBI" id="CHEBI:145989"/>
    </ligand>
</feature>
<dbReference type="GO" id="GO:0003866">
    <property type="term" value="F:3-phosphoshikimate 1-carboxyvinyltransferase activity"/>
    <property type="evidence" value="ECO:0007669"/>
    <property type="project" value="UniProtKB-EC"/>
</dbReference>
<feature type="active site" description="Proton acceptor" evidence="7">
    <location>
        <position position="306"/>
    </location>
</feature>
<evidence type="ECO:0000313" key="11">
    <source>
        <dbReference type="Proteomes" id="UP001348641"/>
    </source>
</evidence>
<dbReference type="SUPFAM" id="SSF55205">
    <property type="entry name" value="EPT/RTPC-like"/>
    <property type="match status" value="1"/>
</dbReference>
<dbReference type="PROSITE" id="PS00104">
    <property type="entry name" value="EPSP_SYNTHASE_1"/>
    <property type="match status" value="1"/>
</dbReference>
<dbReference type="InterPro" id="IPR036968">
    <property type="entry name" value="Enolpyruvate_Tfrase_sf"/>
</dbReference>
<dbReference type="PANTHER" id="PTHR21090">
    <property type="entry name" value="AROM/DEHYDROQUINATE SYNTHASE"/>
    <property type="match status" value="1"/>
</dbReference>
<keyword evidence="3 7" id="KW-0028">Amino-acid biosynthesis</keyword>
<comment type="similarity">
    <text evidence="2 7">Belongs to the EPSP synthase family.</text>
</comment>
<dbReference type="EMBL" id="JAUUCC010000007">
    <property type="protein sequence ID" value="MEE2049771.1"/>
    <property type="molecule type" value="Genomic_DNA"/>
</dbReference>
<feature type="binding site" evidence="7">
    <location>
        <position position="25"/>
    </location>
    <ligand>
        <name>phosphoenolpyruvate</name>
        <dbReference type="ChEBI" id="CHEBI:58702"/>
    </ligand>
</feature>
<comment type="caution">
    <text evidence="7">Lacks conserved residue(s) required for the propagation of feature annotation.</text>
</comment>
<evidence type="ECO:0000256" key="8">
    <source>
        <dbReference type="SAM" id="MobiDB-lite"/>
    </source>
</evidence>
<evidence type="ECO:0000256" key="4">
    <source>
        <dbReference type="ARBA" id="ARBA00022679"/>
    </source>
</evidence>
<evidence type="ECO:0000256" key="2">
    <source>
        <dbReference type="ARBA" id="ARBA00009948"/>
    </source>
</evidence>
<feature type="binding site" evidence="7">
    <location>
        <position position="95"/>
    </location>
    <ligand>
        <name>phosphoenolpyruvate</name>
        <dbReference type="ChEBI" id="CHEBI:58702"/>
    </ligand>
</feature>
<dbReference type="InterPro" id="IPR013792">
    <property type="entry name" value="RNA3'P_cycl/enolpyr_Trfase_a/b"/>
</dbReference>
<dbReference type="HAMAP" id="MF_00210">
    <property type="entry name" value="EPSP_synth"/>
    <property type="match status" value="1"/>
</dbReference>
<feature type="binding site" evidence="7">
    <location>
        <position position="333"/>
    </location>
    <ligand>
        <name>3-phosphoshikimate</name>
        <dbReference type="ChEBI" id="CHEBI:145989"/>
    </ligand>
</feature>
<evidence type="ECO:0000256" key="7">
    <source>
        <dbReference type="HAMAP-Rule" id="MF_00210"/>
    </source>
</evidence>
<proteinExistence type="inferred from homology"/>
<protein>
    <recommendedName>
        <fullName evidence="7">3-phosphoshikimate 1-carboxyvinyltransferase</fullName>
        <ecNumber evidence="7">2.5.1.19</ecNumber>
    </recommendedName>
    <alternativeName>
        <fullName evidence="7">5-enolpyruvylshikimate-3-phosphate synthase</fullName>
        <shortName evidence="7">EPSP synthase</shortName>
        <shortName evidence="7">EPSPS</shortName>
    </alternativeName>
</protein>
<feature type="binding site" evidence="7">
    <location>
        <position position="306"/>
    </location>
    <ligand>
        <name>3-phosphoshikimate</name>
        <dbReference type="ChEBI" id="CHEBI:145989"/>
    </ligand>
</feature>
<keyword evidence="7" id="KW-0963">Cytoplasm</keyword>
<evidence type="ECO:0000256" key="1">
    <source>
        <dbReference type="ARBA" id="ARBA00004811"/>
    </source>
</evidence>
<comment type="caution">
    <text evidence="10">The sequence shown here is derived from an EMBL/GenBank/DDBJ whole genome shotgun (WGS) entry which is preliminary data.</text>
</comment>
<dbReference type="PIRSF" id="PIRSF000505">
    <property type="entry name" value="EPSPS"/>
    <property type="match status" value="1"/>
</dbReference>
<feature type="binding site" evidence="7">
    <location>
        <position position="123"/>
    </location>
    <ligand>
        <name>phosphoenolpyruvate</name>
        <dbReference type="ChEBI" id="CHEBI:58702"/>
    </ligand>
</feature>
<comment type="subunit">
    <text evidence="7">Monomer.</text>
</comment>
<name>A0ABU7KKH4_9ACTN</name>
<dbReference type="InterPro" id="IPR006264">
    <property type="entry name" value="EPSP_synthase"/>
</dbReference>
<dbReference type="EC" id="2.5.1.19" evidence="7"/>
<comment type="catalytic activity">
    <reaction evidence="6">
        <text>3-phosphoshikimate + phosphoenolpyruvate = 5-O-(1-carboxyvinyl)-3-phosphoshikimate + phosphate</text>
        <dbReference type="Rhea" id="RHEA:21256"/>
        <dbReference type="ChEBI" id="CHEBI:43474"/>
        <dbReference type="ChEBI" id="CHEBI:57701"/>
        <dbReference type="ChEBI" id="CHEBI:58702"/>
        <dbReference type="ChEBI" id="CHEBI:145989"/>
        <dbReference type="EC" id="2.5.1.19"/>
    </reaction>
    <physiologicalReaction direction="left-to-right" evidence="6">
        <dbReference type="Rhea" id="RHEA:21257"/>
    </physiologicalReaction>
</comment>
<dbReference type="NCBIfam" id="TIGR01356">
    <property type="entry name" value="aroA"/>
    <property type="match status" value="1"/>
</dbReference>